<organism evidence="3 4">
    <name type="scientific">Salix brachista</name>
    <dbReference type="NCBI Taxonomy" id="2182728"/>
    <lineage>
        <taxon>Eukaryota</taxon>
        <taxon>Viridiplantae</taxon>
        <taxon>Streptophyta</taxon>
        <taxon>Embryophyta</taxon>
        <taxon>Tracheophyta</taxon>
        <taxon>Spermatophyta</taxon>
        <taxon>Magnoliopsida</taxon>
        <taxon>eudicotyledons</taxon>
        <taxon>Gunneridae</taxon>
        <taxon>Pentapetalae</taxon>
        <taxon>rosids</taxon>
        <taxon>fabids</taxon>
        <taxon>Malpighiales</taxon>
        <taxon>Salicaceae</taxon>
        <taxon>Saliceae</taxon>
        <taxon>Salix</taxon>
    </lineage>
</organism>
<proteinExistence type="predicted"/>
<accession>A0A5N5M0P1</accession>
<gene>
    <name evidence="3" type="ORF">DKX38_011297</name>
</gene>
<evidence type="ECO:0000256" key="2">
    <source>
        <dbReference type="SAM" id="SignalP"/>
    </source>
</evidence>
<dbReference type="Proteomes" id="UP000326939">
    <property type="component" value="Chromosome 7"/>
</dbReference>
<evidence type="ECO:0000313" key="3">
    <source>
        <dbReference type="EMBL" id="KAB5547891.1"/>
    </source>
</evidence>
<sequence>MVIPLLTSTMCLWKIVWMRMILRMSKNFTSPVLVAPSTPVANFVGGRSVPPPAFATPLPPVDRHATVDATVRGSEPLLGTWRNLFANNRNMPIALGSLIISNSLKLMVVVSDDDLDNKYDLWKLSLVGYIVSWLLVNGCAIVFFLSTLVVPLSSLWLCHPWLSSSSWAFGGEAITIVASRSALHKQQTFDPSAPTPIGRANVFTRLGHQKDPDRS</sequence>
<keyword evidence="4" id="KW-1185">Reference proteome</keyword>
<keyword evidence="1" id="KW-0472">Membrane</keyword>
<protein>
    <submittedName>
        <fullName evidence="3">Uncharacterized protein</fullName>
    </submittedName>
</protein>
<feature type="transmembrane region" description="Helical" evidence="1">
    <location>
        <begin position="91"/>
        <end position="110"/>
    </location>
</feature>
<name>A0A5N5M0P1_9ROSI</name>
<dbReference type="EMBL" id="VDCV01000007">
    <property type="protein sequence ID" value="KAB5547891.1"/>
    <property type="molecule type" value="Genomic_DNA"/>
</dbReference>
<feature type="chain" id="PRO_5024427024" evidence="2">
    <location>
        <begin position="19"/>
        <end position="215"/>
    </location>
</feature>
<evidence type="ECO:0000256" key="1">
    <source>
        <dbReference type="SAM" id="Phobius"/>
    </source>
</evidence>
<comment type="caution">
    <text evidence="3">The sequence shown here is derived from an EMBL/GenBank/DDBJ whole genome shotgun (WGS) entry which is preliminary data.</text>
</comment>
<keyword evidence="1" id="KW-0812">Transmembrane</keyword>
<reference evidence="4" key="1">
    <citation type="journal article" date="2019" name="Gigascience">
        <title>De novo genome assembly of the endangered Acer yangbiense, a plant species with extremely small populations endemic to Yunnan Province, China.</title>
        <authorList>
            <person name="Yang J."/>
            <person name="Wariss H.M."/>
            <person name="Tao L."/>
            <person name="Zhang R."/>
            <person name="Yun Q."/>
            <person name="Hollingsworth P."/>
            <person name="Dao Z."/>
            <person name="Luo G."/>
            <person name="Guo H."/>
            <person name="Ma Y."/>
            <person name="Sun W."/>
        </authorList>
    </citation>
    <scope>NUCLEOTIDE SEQUENCE [LARGE SCALE GENOMIC DNA]</scope>
    <source>
        <strain evidence="4">cv. br00</strain>
    </source>
</reference>
<feature type="transmembrane region" description="Helical" evidence="1">
    <location>
        <begin position="130"/>
        <end position="157"/>
    </location>
</feature>
<keyword evidence="1" id="KW-1133">Transmembrane helix</keyword>
<feature type="signal peptide" evidence="2">
    <location>
        <begin position="1"/>
        <end position="18"/>
    </location>
</feature>
<evidence type="ECO:0000313" key="4">
    <source>
        <dbReference type="Proteomes" id="UP000326939"/>
    </source>
</evidence>
<keyword evidence="2" id="KW-0732">Signal</keyword>
<dbReference type="AlphaFoldDB" id="A0A5N5M0P1"/>